<feature type="domain" description="VTC" evidence="1">
    <location>
        <begin position="7"/>
        <end position="240"/>
    </location>
</feature>
<evidence type="ECO:0000313" key="3">
    <source>
        <dbReference type="Proteomes" id="UP000738431"/>
    </source>
</evidence>
<organism evidence="2 3">
    <name type="scientific">Actomonas aquatica</name>
    <dbReference type="NCBI Taxonomy" id="2866162"/>
    <lineage>
        <taxon>Bacteria</taxon>
        <taxon>Pseudomonadati</taxon>
        <taxon>Verrucomicrobiota</taxon>
        <taxon>Opitutia</taxon>
        <taxon>Opitutales</taxon>
        <taxon>Opitutaceae</taxon>
        <taxon>Actomonas</taxon>
    </lineage>
</organism>
<dbReference type="InterPro" id="IPR042267">
    <property type="entry name" value="VTC_sf"/>
</dbReference>
<sequence>MDASQSREEYKFLLPADLAESVRAQIAEHLPADQGSPGGYDIVSDYFDNAERLTYWQKLVGHPNRRRIRTRTYLSSKAHRQPAAFIEIKHKLLDDTVKRRIPVPAAFLDERDPAAPLVLPPIDEDDSQPRSQWRARAELEELLAKGFNHPVVRIWFHRHAYDAGRTGRLRVTFDSQLRWQPLAELAGDLPPTPRPLFGPGETIMEVKTAGAVPYWFRSLVAQHRLVPRGTSKYARALQHLNPSTQLVG</sequence>
<accession>A0ABZ1CEY0</accession>
<gene>
    <name evidence="2" type="ORF">K1X11_007020</name>
</gene>
<keyword evidence="3" id="KW-1185">Reference proteome</keyword>
<reference evidence="2 3" key="1">
    <citation type="submission" date="2023-12" db="EMBL/GenBank/DDBJ databases">
        <title>Description of an unclassified Opitutus bacterium of Verrucomicrobiota.</title>
        <authorList>
            <person name="Zhang D.-F."/>
        </authorList>
    </citation>
    <scope>NUCLEOTIDE SEQUENCE [LARGE SCALE GENOMIC DNA]</scope>
    <source>
        <strain evidence="2 3">WL0086</strain>
    </source>
</reference>
<proteinExistence type="predicted"/>
<name>A0ABZ1CEY0_9BACT</name>
<dbReference type="CDD" id="cd07750">
    <property type="entry name" value="PolyPPase_VTC_like"/>
    <property type="match status" value="1"/>
</dbReference>
<protein>
    <submittedName>
        <fullName evidence="2">Polyphosphate polymerase domain-containing protein</fullName>
    </submittedName>
</protein>
<evidence type="ECO:0000259" key="1">
    <source>
        <dbReference type="Pfam" id="PF09359"/>
    </source>
</evidence>
<dbReference type="Proteomes" id="UP000738431">
    <property type="component" value="Chromosome"/>
</dbReference>
<dbReference type="RefSeq" id="WP_221031021.1">
    <property type="nucleotide sequence ID" value="NZ_CP139781.1"/>
</dbReference>
<dbReference type="Gene3D" id="3.20.100.30">
    <property type="entry name" value="VTC, catalytic tunnel domain"/>
    <property type="match status" value="1"/>
</dbReference>
<dbReference type="InterPro" id="IPR018966">
    <property type="entry name" value="VTC_domain"/>
</dbReference>
<dbReference type="Pfam" id="PF09359">
    <property type="entry name" value="VTC"/>
    <property type="match status" value="1"/>
</dbReference>
<evidence type="ECO:0000313" key="2">
    <source>
        <dbReference type="EMBL" id="WRQ89154.1"/>
    </source>
</evidence>
<dbReference type="EMBL" id="CP139781">
    <property type="protein sequence ID" value="WRQ89154.1"/>
    <property type="molecule type" value="Genomic_DNA"/>
</dbReference>